<dbReference type="Pfam" id="PF01817">
    <property type="entry name" value="CM_2"/>
    <property type="match status" value="1"/>
</dbReference>
<feature type="compositionally biased region" description="Polar residues" evidence="1">
    <location>
        <begin position="7"/>
        <end position="26"/>
    </location>
</feature>
<dbReference type="NCBIfam" id="TIGR01808">
    <property type="entry name" value="CM_M_hiGC-arch"/>
    <property type="match status" value="1"/>
</dbReference>
<dbReference type="Gene3D" id="1.20.59.10">
    <property type="entry name" value="Chorismate mutase"/>
    <property type="match status" value="1"/>
</dbReference>
<evidence type="ECO:0000313" key="3">
    <source>
        <dbReference type="EMBL" id="GIF06464.1"/>
    </source>
</evidence>
<evidence type="ECO:0000313" key="4">
    <source>
        <dbReference type="Proteomes" id="UP000629619"/>
    </source>
</evidence>
<accession>A0A919N8Z6</accession>
<dbReference type="SMART" id="SM00830">
    <property type="entry name" value="CM_2"/>
    <property type="match status" value="1"/>
</dbReference>
<dbReference type="InterPro" id="IPR036263">
    <property type="entry name" value="Chorismate_II_sf"/>
</dbReference>
<dbReference type="InterPro" id="IPR002701">
    <property type="entry name" value="CM_II_prokaryot"/>
</dbReference>
<dbReference type="Proteomes" id="UP000629619">
    <property type="component" value="Unassembled WGS sequence"/>
</dbReference>
<dbReference type="PROSITE" id="PS51168">
    <property type="entry name" value="CHORISMATE_MUT_2"/>
    <property type="match status" value="1"/>
</dbReference>
<dbReference type="GO" id="GO:0004106">
    <property type="term" value="F:chorismate mutase activity"/>
    <property type="evidence" value="ECO:0007669"/>
    <property type="project" value="InterPro"/>
</dbReference>
<organism evidence="3 4">
    <name type="scientific">Actinoplanes siamensis</name>
    <dbReference type="NCBI Taxonomy" id="1223317"/>
    <lineage>
        <taxon>Bacteria</taxon>
        <taxon>Bacillati</taxon>
        <taxon>Actinomycetota</taxon>
        <taxon>Actinomycetes</taxon>
        <taxon>Micromonosporales</taxon>
        <taxon>Micromonosporaceae</taxon>
        <taxon>Actinoplanes</taxon>
    </lineage>
</organism>
<name>A0A919N8Z6_9ACTN</name>
<dbReference type="AlphaFoldDB" id="A0A919N8Z6"/>
<dbReference type="InterPro" id="IPR010958">
    <property type="entry name" value="Chorismate_mutase_highGC-bac"/>
</dbReference>
<sequence>MTADVMAQSTDADSPTAQPARHSTAQAPAARQTPGASEPAGGSPLPGATRPTSGRPLPSAGQPASSGPDTTADPAVTGDSAAGTGQVTGVGPAAGAILAAGSGQATGMASAAGSPAGSAADEYTGAAKPLAAGEIRAMRERIDEIDQAIIDLWQERSRLSQAVGKTRMASGGTRLVLAREREIVDRFRAALGPDGTQVALLLLRSGRGPL</sequence>
<feature type="domain" description="Chorismate mutase" evidence="2">
    <location>
        <begin position="129"/>
        <end position="210"/>
    </location>
</feature>
<dbReference type="SUPFAM" id="SSF48600">
    <property type="entry name" value="Chorismate mutase II"/>
    <property type="match status" value="1"/>
</dbReference>
<dbReference type="InterPro" id="IPR036979">
    <property type="entry name" value="CM_dom_sf"/>
</dbReference>
<reference evidence="3" key="1">
    <citation type="submission" date="2021-01" db="EMBL/GenBank/DDBJ databases">
        <title>Whole genome shotgun sequence of Actinoplanes siamensis NBRC 109076.</title>
        <authorList>
            <person name="Komaki H."/>
            <person name="Tamura T."/>
        </authorList>
    </citation>
    <scope>NUCLEOTIDE SEQUENCE</scope>
    <source>
        <strain evidence="3">NBRC 109076</strain>
    </source>
</reference>
<dbReference type="GO" id="GO:0046417">
    <property type="term" value="P:chorismate metabolic process"/>
    <property type="evidence" value="ECO:0007669"/>
    <property type="project" value="InterPro"/>
</dbReference>
<keyword evidence="4" id="KW-1185">Reference proteome</keyword>
<feature type="region of interest" description="Disordered" evidence="1">
    <location>
        <begin position="1"/>
        <end position="84"/>
    </location>
</feature>
<protein>
    <recommendedName>
        <fullName evidence="2">Chorismate mutase domain-containing protein</fullName>
    </recommendedName>
</protein>
<comment type="caution">
    <text evidence="3">The sequence shown here is derived from an EMBL/GenBank/DDBJ whole genome shotgun (WGS) entry which is preliminary data.</text>
</comment>
<gene>
    <name evidence="3" type="ORF">Asi03nite_40020</name>
</gene>
<dbReference type="EMBL" id="BOMW01000036">
    <property type="protein sequence ID" value="GIF06464.1"/>
    <property type="molecule type" value="Genomic_DNA"/>
</dbReference>
<evidence type="ECO:0000259" key="2">
    <source>
        <dbReference type="PROSITE" id="PS51168"/>
    </source>
</evidence>
<evidence type="ECO:0000256" key="1">
    <source>
        <dbReference type="SAM" id="MobiDB-lite"/>
    </source>
</evidence>
<dbReference type="NCBIfam" id="NF005894">
    <property type="entry name" value="PRK07857.1"/>
    <property type="match status" value="1"/>
</dbReference>
<proteinExistence type="predicted"/>